<evidence type="ECO:0000256" key="5">
    <source>
        <dbReference type="SAM" id="Coils"/>
    </source>
</evidence>
<dbReference type="SMART" id="SM00338">
    <property type="entry name" value="BRLZ"/>
    <property type="match status" value="1"/>
</dbReference>
<dbReference type="AlphaFoldDB" id="A0A3N2PWM1"/>
<dbReference type="SUPFAM" id="SSF57959">
    <property type="entry name" value="Leucine zipper domain"/>
    <property type="match status" value="1"/>
</dbReference>
<dbReference type="InterPro" id="IPR046347">
    <property type="entry name" value="bZIP_sf"/>
</dbReference>
<dbReference type="GO" id="GO:0003700">
    <property type="term" value="F:DNA-binding transcription factor activity"/>
    <property type="evidence" value="ECO:0007669"/>
    <property type="project" value="InterPro"/>
</dbReference>
<evidence type="ECO:0000256" key="4">
    <source>
        <dbReference type="ARBA" id="ARBA00023242"/>
    </source>
</evidence>
<name>A0A3N2PWM1_SODAK</name>
<evidence type="ECO:0000313" key="8">
    <source>
        <dbReference type="Proteomes" id="UP000272025"/>
    </source>
</evidence>
<dbReference type="InterPro" id="IPR004827">
    <property type="entry name" value="bZIP"/>
</dbReference>
<organism evidence="7 8">
    <name type="scientific">Sodiomyces alkalinus (strain CBS 110278 / VKM F-3762 / F11)</name>
    <name type="common">Alkaliphilic filamentous fungus</name>
    <dbReference type="NCBI Taxonomy" id="1314773"/>
    <lineage>
        <taxon>Eukaryota</taxon>
        <taxon>Fungi</taxon>
        <taxon>Dikarya</taxon>
        <taxon>Ascomycota</taxon>
        <taxon>Pezizomycotina</taxon>
        <taxon>Sordariomycetes</taxon>
        <taxon>Hypocreomycetidae</taxon>
        <taxon>Glomerellales</taxon>
        <taxon>Plectosphaerellaceae</taxon>
        <taxon>Sodiomyces</taxon>
    </lineage>
</organism>
<accession>A0A3N2PWM1</accession>
<keyword evidence="2" id="KW-0805">Transcription regulation</keyword>
<feature type="non-terminal residue" evidence="7">
    <location>
        <position position="1"/>
    </location>
</feature>
<protein>
    <recommendedName>
        <fullName evidence="6">BZIP domain-containing protein</fullName>
    </recommendedName>
</protein>
<sequence>DDHPKRQKVLERNRMAASKCRKKKKEWVSELQETKTGLENQHLQLQREYNGLLDEVSRMKNELISHAHCNDPNIDQWLDNEAKRFVQK</sequence>
<dbReference type="PANTHER" id="PTHR19304">
    <property type="entry name" value="CYCLIC-AMP RESPONSE ELEMENT BINDING PROTEIN"/>
    <property type="match status" value="1"/>
</dbReference>
<evidence type="ECO:0000256" key="3">
    <source>
        <dbReference type="ARBA" id="ARBA00023163"/>
    </source>
</evidence>
<dbReference type="Pfam" id="PF00170">
    <property type="entry name" value="bZIP_1"/>
    <property type="match status" value="1"/>
</dbReference>
<evidence type="ECO:0000259" key="6">
    <source>
        <dbReference type="PROSITE" id="PS50217"/>
    </source>
</evidence>
<keyword evidence="3" id="KW-0804">Transcription</keyword>
<dbReference type="EMBL" id="ML119054">
    <property type="protein sequence ID" value="ROT38884.1"/>
    <property type="molecule type" value="Genomic_DNA"/>
</dbReference>
<comment type="subcellular location">
    <subcellularLocation>
        <location evidence="1">Nucleus</location>
    </subcellularLocation>
</comment>
<evidence type="ECO:0000256" key="2">
    <source>
        <dbReference type="ARBA" id="ARBA00023015"/>
    </source>
</evidence>
<gene>
    <name evidence="7" type="ORF">SODALDRAFT_249026</name>
</gene>
<reference evidence="7 8" key="1">
    <citation type="journal article" date="2018" name="Mol. Ecol.">
        <title>The obligate alkalophilic soda-lake fungus Sodiomyces alkalinus has shifted to a protein diet.</title>
        <authorList>
            <person name="Grum-Grzhimaylo A.A."/>
            <person name="Falkoski D.L."/>
            <person name="van den Heuvel J."/>
            <person name="Valero-Jimenez C.A."/>
            <person name="Min B."/>
            <person name="Choi I.G."/>
            <person name="Lipzen A."/>
            <person name="Daum C.G."/>
            <person name="Aanen D.K."/>
            <person name="Tsang A."/>
            <person name="Henrissat B."/>
            <person name="Bilanenko E.N."/>
            <person name="de Vries R.P."/>
            <person name="van Kan J.A.L."/>
            <person name="Grigoriev I.V."/>
            <person name="Debets A.J.M."/>
        </authorList>
    </citation>
    <scope>NUCLEOTIDE SEQUENCE [LARGE SCALE GENOMIC DNA]</scope>
    <source>
        <strain evidence="7 8">F11</strain>
    </source>
</reference>
<dbReference type="Proteomes" id="UP000272025">
    <property type="component" value="Unassembled WGS sequence"/>
</dbReference>
<keyword evidence="5" id="KW-0175">Coiled coil</keyword>
<dbReference type="InterPro" id="IPR051027">
    <property type="entry name" value="bZIP_transcription_factors"/>
</dbReference>
<dbReference type="STRING" id="1314773.A0A3N2PWM1"/>
<dbReference type="Gene3D" id="1.20.5.170">
    <property type="match status" value="1"/>
</dbReference>
<keyword evidence="4" id="KW-0539">Nucleus</keyword>
<evidence type="ECO:0000256" key="1">
    <source>
        <dbReference type="ARBA" id="ARBA00004123"/>
    </source>
</evidence>
<dbReference type="GO" id="GO:0005634">
    <property type="term" value="C:nucleus"/>
    <property type="evidence" value="ECO:0007669"/>
    <property type="project" value="UniProtKB-SubCell"/>
</dbReference>
<proteinExistence type="predicted"/>
<dbReference type="PROSITE" id="PS00036">
    <property type="entry name" value="BZIP_BASIC"/>
    <property type="match status" value="1"/>
</dbReference>
<dbReference type="CDD" id="cd14687">
    <property type="entry name" value="bZIP_ATF2"/>
    <property type="match status" value="1"/>
</dbReference>
<dbReference type="PROSITE" id="PS50217">
    <property type="entry name" value="BZIP"/>
    <property type="match status" value="1"/>
</dbReference>
<feature type="non-terminal residue" evidence="7">
    <location>
        <position position="88"/>
    </location>
</feature>
<keyword evidence="8" id="KW-1185">Reference proteome</keyword>
<feature type="coiled-coil region" evidence="5">
    <location>
        <begin position="28"/>
        <end position="62"/>
    </location>
</feature>
<evidence type="ECO:0000313" key="7">
    <source>
        <dbReference type="EMBL" id="ROT38884.1"/>
    </source>
</evidence>
<dbReference type="OrthoDB" id="295274at2759"/>
<feature type="domain" description="BZIP" evidence="6">
    <location>
        <begin position="3"/>
        <end position="66"/>
    </location>
</feature>
<dbReference type="RefSeq" id="XP_028466690.1">
    <property type="nucleotide sequence ID" value="XM_028607407.1"/>
</dbReference>
<dbReference type="GeneID" id="39575885"/>